<keyword evidence="3 8" id="KW-0347">Helicase</keyword>
<evidence type="ECO:0000256" key="4">
    <source>
        <dbReference type="ARBA" id="ARBA00022840"/>
    </source>
</evidence>
<feature type="region of interest" description="Disordered" evidence="5">
    <location>
        <begin position="334"/>
        <end position="396"/>
    </location>
</feature>
<dbReference type="Pfam" id="PF00271">
    <property type="entry name" value="Helicase_C"/>
    <property type="match status" value="1"/>
</dbReference>
<dbReference type="SMART" id="SM00487">
    <property type="entry name" value="DEXDc"/>
    <property type="match status" value="1"/>
</dbReference>
<dbReference type="GO" id="GO:0003723">
    <property type="term" value="F:RNA binding"/>
    <property type="evidence" value="ECO:0007669"/>
    <property type="project" value="TreeGrafter"/>
</dbReference>
<keyword evidence="4" id="KW-0067">ATP-binding</keyword>
<dbReference type="EMBL" id="NETL01000024">
    <property type="protein sequence ID" value="OTN65946.1"/>
    <property type="molecule type" value="Genomic_DNA"/>
</dbReference>
<gene>
    <name evidence="8" type="ORF">PKNOH_S100061000</name>
</gene>
<dbReference type="CDD" id="cd17917">
    <property type="entry name" value="DEXHc_RHA-like"/>
    <property type="match status" value="1"/>
</dbReference>
<feature type="domain" description="Helicase C-terminal" evidence="7">
    <location>
        <begin position="737"/>
        <end position="908"/>
    </location>
</feature>
<feature type="region of interest" description="Disordered" evidence="5">
    <location>
        <begin position="1"/>
        <end position="48"/>
    </location>
</feature>
<keyword evidence="2" id="KW-0378">Hydrolase</keyword>
<feature type="compositionally biased region" description="Acidic residues" evidence="5">
    <location>
        <begin position="1879"/>
        <end position="1907"/>
    </location>
</feature>
<sequence>MDGEEERQPTKRLEGSNPEGYHHHPMRRPNEPHFSAFERGPASIPCENTTTQVPTYYHHENDQVYLRQETFLPKWSNCHQEFFGDEQSWDKHAVEETNNDNLWGVHQSNNNGIGELPYRGAPNGAIFNNFMRVPLNVDEVRMSTGLTHGGSMQMNTWMYHPNQSNQHMVRVDHHAYAGMSAVSVASVASVASSSGANSSAGFPTGYDPRPVGSVHPSMGYHQAVPPQQGYGAQKGYPPCVDNPNGTSESSCALPGNNPYAAEASPNYNDRRRGNFGKYGGKGGGDNSKREVVNRHRYQHSGSGVKNPNGELHYRMCNDESDPPYAVRMYQGGGDCGNSVNSSRGNRSVGNRSVGNRSVGNRSVGNRFAGNRSAAHRLQKTRPVASSEGKGRELTGAKGIKLKTEKKILLTEDSQKSAQRNIQKLSIYKSRSDILKMIEQNDITFIQGETGSGKSTCVPKFLLEQNLKEGKEKINIIVTEPRRIACISLSRILSELINEKLGNTVGYRIAGEAVYDSEKTLVTYITVGFLFKLFLHHRNMYKKFTHIIIDEIHDRSILLDIVLLFIKVYLHSRRKDEKIFKLVIMSATMQSNLFHSYFAHENISVGSIFIGTKIYSIDTFYIEDIIRYARGGDIEEDDEDRSDREGGELPPSGSLTPSLTRPPRCEKVIEFILRQKNRTKLQLSRGAEALLQRIKNEYDKSINLFNSKNAQNESNRDIDVEQIIPANVFSNISELCLELVHNLCLLGDSVLIFLSGMQDITDMYHQLCILINNNANKHQVRFHIHILHSCLYDNTIHKLHESDKDHINIFLSSNIAESSITIPNVRLVIDFCIQKNIEYNSDRRAHILVKKWINKSSMEQRKGRCGRTCHGICIRMISKNFLNLLKDHKVSEVYTHSLHLLYLYILKSMSVLSKLIRGPQKAGIQDTPPDGSSTGVDTIPHNNKLSMHDVLGMIIEKPSKEKIRSTRHELEKMKAIIKIKDKLVISIIGQIMIRFNMGIYLCRLLLFGVIMDVTFDTIIITSIINTNDIFPSFNLFTSKSVYSYGVSLEMSLKQKHYFDGKTYSEPIMLRNVFIEWLCVFSLYVQDLKTQNKFEMCHLKSYYITTCTIMSKRNNINAKKLLCVISSVNNLCRRLLKILSRDSNAYRSAVYLLNLLKGEVPPTDNGLQNNGGMDDAPPHDPMDETLNWKNVFRIVTRYACYDPSNENLYLKFLFSLAFTPLFIHGSPHLPIQTDSEKKTKGKKLLTLLNYMTYQKLNVKNCIYFRGPYYDLNILRKALFIMCPYLSFDLLKTKNFYIIHFSDKGGVNKYLNESPPKGGFSSPAVTDDTETDFNQSIGNNNYGVLLGPELRRALSNTTNEVLYEGIIEKIKRELLQMYGNNIEKNIFLNFHDNIIKVVHPVQAIVPVHVNQKDEINNGSLCTNIINMFSSGRTCFSIPLWKGSSHGGSHYRSGASRVSNYFNHQYEMNKPKHLFLVKWTLLNTDNYKISKREKAEREMRRAERQAQKLEQNRGQVRSETKVDRMGCTNLHMNEDDDGEDDDELGEGDIPSKCANQNDAISEEQKGEAASRNANNSTSDCSDLSNKGKKKKMKCNLNFKSILGFLSLCPFDYDAEKGIYRRQTQDIFAVCSSIDYSCTNDTYTWVNYATVIPNKYFLSFFLSSLPYHDNVIINTRTNLRGFEVLSVKIFDSKEIVILDARKKKPKGGDTMTAQGDNRGVTYEERKQGVPPTSLFINKYDLLRINYLRYCLSSFLFFLTWMYNNRDEEEYCMETSHLGEKCTSTALANSSRGEANTGWVAQSNRKTGNTGDNGGDVHSDPEEKADRDVTEEVNEPDEYFSEDDAMSDVEENRVLRESPYIRRVIQNLIEENNREEINYDMYAVENDDDEDDENDEEDDDDGSDDSDNDDEDNDVHHGEWGGTALPYRRERSAQFNLSLLRASEDLETLDVTWNDGKGAHLLKTYDHLHSYLSSPNDPSLSNSSPREKYQTCLSSVKKCHLNNNISLHILQSVNAYAKGCTSEEFLFFNPINLGPMEDLNYRLRCMYYEECSTDRDTTHNRVGGS</sequence>
<dbReference type="eggNOG" id="KOG0920">
    <property type="taxonomic scope" value="Eukaryota"/>
</dbReference>
<dbReference type="GO" id="GO:0005634">
    <property type="term" value="C:nucleus"/>
    <property type="evidence" value="ECO:0007669"/>
    <property type="project" value="TreeGrafter"/>
</dbReference>
<feature type="compositionally biased region" description="Low complexity" evidence="5">
    <location>
        <begin position="336"/>
        <end position="366"/>
    </location>
</feature>
<feature type="compositionally biased region" description="Basic and acidic residues" evidence="5">
    <location>
        <begin position="1489"/>
        <end position="1520"/>
    </location>
</feature>
<dbReference type="SMART" id="SM00490">
    <property type="entry name" value="HELICc"/>
    <property type="match status" value="1"/>
</dbReference>
<dbReference type="Gene3D" id="3.40.50.300">
    <property type="entry name" value="P-loop containing nucleotide triphosphate hydrolases"/>
    <property type="match status" value="2"/>
</dbReference>
<evidence type="ECO:0000259" key="6">
    <source>
        <dbReference type="PROSITE" id="PS51192"/>
    </source>
</evidence>
<dbReference type="VEuPathDB" id="PlasmoDB:PKNOH_S100061000"/>
<dbReference type="GO" id="GO:0016787">
    <property type="term" value="F:hydrolase activity"/>
    <property type="evidence" value="ECO:0007669"/>
    <property type="project" value="UniProtKB-KW"/>
</dbReference>
<dbReference type="InterPro" id="IPR011545">
    <property type="entry name" value="DEAD/DEAH_box_helicase_dom"/>
</dbReference>
<comment type="caution">
    <text evidence="8">The sequence shown here is derived from an EMBL/GenBank/DDBJ whole genome shotgun (WGS) entry which is preliminary data.</text>
</comment>
<feature type="compositionally biased region" description="Acidic residues" evidence="5">
    <location>
        <begin position="1530"/>
        <end position="1542"/>
    </location>
</feature>
<evidence type="ECO:0000313" key="8">
    <source>
        <dbReference type="EMBL" id="OTN65946.1"/>
    </source>
</evidence>
<dbReference type="InterPro" id="IPR014001">
    <property type="entry name" value="Helicase_ATP-bd"/>
</dbReference>
<protein>
    <submittedName>
        <fullName evidence="8">Putative DEAD box helicase</fullName>
    </submittedName>
</protein>
<evidence type="ECO:0000256" key="5">
    <source>
        <dbReference type="SAM" id="MobiDB-lite"/>
    </source>
</evidence>
<dbReference type="VEuPathDB" id="PlasmoDB:PKA1H_080037600"/>
<dbReference type="PANTHER" id="PTHR18934">
    <property type="entry name" value="ATP-DEPENDENT RNA HELICASE"/>
    <property type="match status" value="1"/>
</dbReference>
<feature type="region of interest" description="Disordered" evidence="5">
    <location>
        <begin position="1786"/>
        <end position="1845"/>
    </location>
</feature>
<dbReference type="CDD" id="cd18791">
    <property type="entry name" value="SF2_C_RHA"/>
    <property type="match status" value="1"/>
</dbReference>
<reference evidence="8 9" key="1">
    <citation type="submission" date="2017-05" db="EMBL/GenBank/DDBJ databases">
        <title>PacBio assembly of a Plasmodium knowlesi genome sequence with Hi-C correction and manual annotation of the SICAvar gene family.</title>
        <authorList>
            <person name="Lapp S.A."/>
            <person name="Geraldo J.A."/>
            <person name="Chien J.-T."/>
            <person name="Ay F."/>
            <person name="Pakala S.B."/>
            <person name="Batugedara G."/>
            <person name="Humphrey J.C."/>
            <person name="Debarry J.D."/>
            <person name="Le Roch K.G."/>
            <person name="Galinski M.R."/>
            <person name="Kissinger J.C."/>
        </authorList>
    </citation>
    <scope>NUCLEOTIDE SEQUENCE [LARGE SCALE GENOMIC DNA]</scope>
    <source>
        <strain evidence="9">Malayan Strain Pk1 (A+)</strain>
    </source>
</reference>
<feature type="domain" description="Helicase ATP-binding" evidence="6">
    <location>
        <begin position="434"/>
        <end position="606"/>
    </location>
</feature>
<dbReference type="InterPro" id="IPR001650">
    <property type="entry name" value="Helicase_C-like"/>
</dbReference>
<feature type="region of interest" description="Disordered" evidence="5">
    <location>
        <begin position="1878"/>
        <end position="1917"/>
    </location>
</feature>
<feature type="compositionally biased region" description="Acidic residues" evidence="5">
    <location>
        <begin position="1825"/>
        <end position="1843"/>
    </location>
</feature>
<dbReference type="OMA" id="RNVFIEW"/>
<dbReference type="OrthoDB" id="66977at2759"/>
<dbReference type="GO" id="GO:0004386">
    <property type="term" value="F:helicase activity"/>
    <property type="evidence" value="ECO:0007669"/>
    <property type="project" value="UniProtKB-KW"/>
</dbReference>
<accession>A0A1Y3DRT1</accession>
<keyword evidence="1" id="KW-0547">Nucleotide-binding</keyword>
<name>A0A1Y3DRT1_PLAKN</name>
<dbReference type="PANTHER" id="PTHR18934:SF237">
    <property type="entry name" value="ATP-DEPENDENT DNA_RNA HELICASE DHX36"/>
    <property type="match status" value="1"/>
</dbReference>
<feature type="region of interest" description="Disordered" evidence="5">
    <location>
        <begin position="634"/>
        <end position="660"/>
    </location>
</feature>
<dbReference type="InterPro" id="IPR027417">
    <property type="entry name" value="P-loop_NTPase"/>
</dbReference>
<evidence type="ECO:0000259" key="7">
    <source>
        <dbReference type="PROSITE" id="PS51194"/>
    </source>
</evidence>
<proteinExistence type="predicted"/>
<feature type="compositionally biased region" description="Polar residues" evidence="5">
    <location>
        <begin position="1786"/>
        <end position="1804"/>
    </location>
</feature>
<feature type="region of interest" description="Disordered" evidence="5">
    <location>
        <begin position="1489"/>
        <end position="1583"/>
    </location>
</feature>
<dbReference type="PROSITE" id="PS51194">
    <property type="entry name" value="HELICASE_CTER"/>
    <property type="match status" value="1"/>
</dbReference>
<dbReference type="Proteomes" id="UP000195012">
    <property type="component" value="Unassembled WGS sequence"/>
</dbReference>
<dbReference type="VEuPathDB" id="PlasmoDB:PKNH_0832200"/>
<feature type="compositionally biased region" description="Basic and acidic residues" evidence="5">
    <location>
        <begin position="1809"/>
        <end position="1824"/>
    </location>
</feature>
<evidence type="ECO:0000256" key="3">
    <source>
        <dbReference type="ARBA" id="ARBA00022806"/>
    </source>
</evidence>
<feature type="compositionally biased region" description="Basic and acidic residues" evidence="5">
    <location>
        <begin position="1"/>
        <end position="14"/>
    </location>
</feature>
<evidence type="ECO:0000256" key="2">
    <source>
        <dbReference type="ARBA" id="ARBA00022801"/>
    </source>
</evidence>
<evidence type="ECO:0000256" key="1">
    <source>
        <dbReference type="ARBA" id="ARBA00022741"/>
    </source>
</evidence>
<dbReference type="SUPFAM" id="SSF52540">
    <property type="entry name" value="P-loop containing nucleoside triphosphate hydrolases"/>
    <property type="match status" value="1"/>
</dbReference>
<dbReference type="PROSITE" id="PS51192">
    <property type="entry name" value="HELICASE_ATP_BIND_1"/>
    <property type="match status" value="1"/>
</dbReference>
<dbReference type="GO" id="GO:0005524">
    <property type="term" value="F:ATP binding"/>
    <property type="evidence" value="ECO:0007669"/>
    <property type="project" value="UniProtKB-KW"/>
</dbReference>
<evidence type="ECO:0000313" key="9">
    <source>
        <dbReference type="Proteomes" id="UP000195012"/>
    </source>
</evidence>
<dbReference type="Pfam" id="PF00270">
    <property type="entry name" value="DEAD"/>
    <property type="match status" value="1"/>
</dbReference>
<feature type="compositionally biased region" description="Polar residues" evidence="5">
    <location>
        <begin position="1567"/>
        <end position="1580"/>
    </location>
</feature>
<organism evidence="8 9">
    <name type="scientific">Plasmodium knowlesi</name>
    <dbReference type="NCBI Taxonomy" id="5850"/>
    <lineage>
        <taxon>Eukaryota</taxon>
        <taxon>Sar</taxon>
        <taxon>Alveolata</taxon>
        <taxon>Apicomplexa</taxon>
        <taxon>Aconoidasida</taxon>
        <taxon>Haemosporida</taxon>
        <taxon>Plasmodiidae</taxon>
        <taxon>Plasmodium</taxon>
        <taxon>Plasmodium (Plasmodium)</taxon>
    </lineage>
</organism>